<dbReference type="InterPro" id="IPR037069">
    <property type="entry name" value="AcylCoA_DH/ox_N_sf"/>
</dbReference>
<dbReference type="SUPFAM" id="SSF56645">
    <property type="entry name" value="Acyl-CoA dehydrogenase NM domain-like"/>
    <property type="match status" value="1"/>
</dbReference>
<dbReference type="EMBL" id="JBHSZG010000008">
    <property type="protein sequence ID" value="MFC7137839.1"/>
    <property type="molecule type" value="Genomic_DNA"/>
</dbReference>
<keyword evidence="6 8" id="KW-0560">Oxidoreductase</keyword>
<keyword evidence="9" id="KW-1185">Reference proteome</keyword>
<reference evidence="8 9" key="1">
    <citation type="journal article" date="2019" name="Int. J. Syst. Evol. Microbiol.">
        <title>The Global Catalogue of Microorganisms (GCM) 10K type strain sequencing project: providing services to taxonomists for standard genome sequencing and annotation.</title>
        <authorList>
            <consortium name="The Broad Institute Genomics Platform"/>
            <consortium name="The Broad Institute Genome Sequencing Center for Infectious Disease"/>
            <person name="Wu L."/>
            <person name="Ma J."/>
        </authorList>
    </citation>
    <scope>NUCLEOTIDE SEQUENCE [LARGE SCALE GENOMIC DNA]</scope>
    <source>
        <strain evidence="8 9">DT92</strain>
    </source>
</reference>
<evidence type="ECO:0000256" key="4">
    <source>
        <dbReference type="ARBA" id="ARBA00022630"/>
    </source>
</evidence>
<dbReference type="Proteomes" id="UP001596368">
    <property type="component" value="Unassembled WGS sequence"/>
</dbReference>
<dbReference type="InterPro" id="IPR046373">
    <property type="entry name" value="Acyl-CoA_Oxase/DH_mid-dom_sf"/>
</dbReference>
<dbReference type="GO" id="GO:0016491">
    <property type="term" value="F:oxidoreductase activity"/>
    <property type="evidence" value="ECO:0007669"/>
    <property type="project" value="UniProtKB-KW"/>
</dbReference>
<comment type="caution">
    <text evidence="8">The sequence shown here is derived from an EMBL/GenBank/DDBJ whole genome shotgun (WGS) entry which is preliminary data.</text>
</comment>
<dbReference type="FunFam" id="2.40.110.10:FF:000002">
    <property type="entry name" value="Acyl-CoA dehydrogenase fadE12"/>
    <property type="match status" value="1"/>
</dbReference>
<dbReference type="CDD" id="cd00567">
    <property type="entry name" value="ACAD"/>
    <property type="match status" value="1"/>
</dbReference>
<evidence type="ECO:0000256" key="3">
    <source>
        <dbReference type="ARBA" id="ARBA00019125"/>
    </source>
</evidence>
<dbReference type="InterPro" id="IPR009100">
    <property type="entry name" value="AcylCoA_DH/oxidase_NM_dom_sf"/>
</dbReference>
<evidence type="ECO:0000256" key="2">
    <source>
        <dbReference type="ARBA" id="ARBA00009347"/>
    </source>
</evidence>
<keyword evidence="5" id="KW-0274">FAD</keyword>
<dbReference type="GO" id="GO:0005737">
    <property type="term" value="C:cytoplasm"/>
    <property type="evidence" value="ECO:0007669"/>
    <property type="project" value="UniProtKB-ARBA"/>
</dbReference>
<name>A0ABD5XW11_9EURY</name>
<organism evidence="8 9">
    <name type="scientific">Halobaculum litoreum</name>
    <dbReference type="NCBI Taxonomy" id="3031998"/>
    <lineage>
        <taxon>Archaea</taxon>
        <taxon>Methanobacteriati</taxon>
        <taxon>Methanobacteriota</taxon>
        <taxon>Stenosarchaea group</taxon>
        <taxon>Halobacteria</taxon>
        <taxon>Halobacteriales</taxon>
        <taxon>Haloferacaceae</taxon>
        <taxon>Halobaculum</taxon>
    </lineage>
</organism>
<evidence type="ECO:0000259" key="7">
    <source>
        <dbReference type="Pfam" id="PF02770"/>
    </source>
</evidence>
<protein>
    <recommendedName>
        <fullName evidence="3">Medium-chain specific acyl-CoA dehydrogenase, mitochondrial</fullName>
    </recommendedName>
</protein>
<keyword evidence="4" id="KW-0285">Flavoprotein</keyword>
<evidence type="ECO:0000256" key="5">
    <source>
        <dbReference type="ARBA" id="ARBA00022827"/>
    </source>
</evidence>
<sequence length="149" mass="15680">MDGGALPALVHLDEAQRREWLEPLVNGRETACICITEPGAGSDVTAVSTTAERDGDGWVLNGDKRYITNGPFADTAQVLARVAGADGPAHESMGMFLVDTDNPGYEVGEPNLNIMMDGITSDVHLRDCRVGADQLVGAVGDGLPSRCRG</sequence>
<dbReference type="AlphaFoldDB" id="A0ABD5XW11"/>
<dbReference type="PANTHER" id="PTHR48083">
    <property type="entry name" value="MEDIUM-CHAIN SPECIFIC ACYL-COA DEHYDROGENASE, MITOCHONDRIAL-RELATED"/>
    <property type="match status" value="1"/>
</dbReference>
<accession>A0ABD5XW11</accession>
<gene>
    <name evidence="8" type="ORF">ACFQRB_18150</name>
</gene>
<evidence type="ECO:0000256" key="1">
    <source>
        <dbReference type="ARBA" id="ARBA00001974"/>
    </source>
</evidence>
<dbReference type="InterPro" id="IPR006089">
    <property type="entry name" value="Acyl-CoA_DH_CS"/>
</dbReference>
<dbReference type="InterPro" id="IPR006091">
    <property type="entry name" value="Acyl-CoA_Oxase/DH_mid-dom"/>
</dbReference>
<proteinExistence type="inferred from homology"/>
<dbReference type="Gene3D" id="2.40.110.10">
    <property type="entry name" value="Butyryl-CoA Dehydrogenase, subunit A, domain 2"/>
    <property type="match status" value="1"/>
</dbReference>
<dbReference type="Gene3D" id="1.10.540.10">
    <property type="entry name" value="Acyl-CoA dehydrogenase/oxidase, N-terminal domain"/>
    <property type="match status" value="1"/>
</dbReference>
<dbReference type="InterPro" id="IPR050741">
    <property type="entry name" value="Acyl-CoA_dehydrogenase"/>
</dbReference>
<evidence type="ECO:0000313" key="9">
    <source>
        <dbReference type="Proteomes" id="UP001596368"/>
    </source>
</evidence>
<evidence type="ECO:0000256" key="6">
    <source>
        <dbReference type="ARBA" id="ARBA00023002"/>
    </source>
</evidence>
<comment type="similarity">
    <text evidence="2">Belongs to the acyl-CoA dehydrogenase family.</text>
</comment>
<comment type="cofactor">
    <cofactor evidence="1">
        <name>FAD</name>
        <dbReference type="ChEBI" id="CHEBI:57692"/>
    </cofactor>
</comment>
<feature type="domain" description="Acyl-CoA oxidase/dehydrogenase middle" evidence="7">
    <location>
        <begin position="32"/>
        <end position="128"/>
    </location>
</feature>
<dbReference type="Pfam" id="PF02770">
    <property type="entry name" value="Acyl-CoA_dh_M"/>
    <property type="match status" value="1"/>
</dbReference>
<evidence type="ECO:0000313" key="8">
    <source>
        <dbReference type="EMBL" id="MFC7137839.1"/>
    </source>
</evidence>
<dbReference type="PROSITE" id="PS00072">
    <property type="entry name" value="ACYL_COA_DH_1"/>
    <property type="match status" value="1"/>
</dbReference>
<dbReference type="PANTHER" id="PTHR48083:SF2">
    <property type="entry name" value="MEDIUM-CHAIN SPECIFIC ACYL-COA DEHYDROGENASE, MITOCHONDRIAL"/>
    <property type="match status" value="1"/>
</dbReference>